<keyword evidence="6" id="KW-1003">Cell membrane</keyword>
<evidence type="ECO:0000256" key="4">
    <source>
        <dbReference type="ARBA" id="ARBA00022989"/>
    </source>
</evidence>
<dbReference type="OrthoDB" id="9781997at2"/>
<dbReference type="HOGENOM" id="CLU_045498_5_4_9"/>
<feature type="transmembrane region" description="Helical" evidence="6">
    <location>
        <begin position="236"/>
        <end position="253"/>
    </location>
</feature>
<dbReference type="Pfam" id="PF01925">
    <property type="entry name" value="TauE"/>
    <property type="match status" value="1"/>
</dbReference>
<dbReference type="Proteomes" id="UP000003157">
    <property type="component" value="Unassembled WGS sequence"/>
</dbReference>
<dbReference type="GO" id="GO:0005886">
    <property type="term" value="C:plasma membrane"/>
    <property type="evidence" value="ECO:0007669"/>
    <property type="project" value="UniProtKB-SubCell"/>
</dbReference>
<evidence type="ECO:0000256" key="3">
    <source>
        <dbReference type="ARBA" id="ARBA00022692"/>
    </source>
</evidence>
<accession>E7G941</accession>
<evidence type="ECO:0000256" key="6">
    <source>
        <dbReference type="RuleBase" id="RU363041"/>
    </source>
</evidence>
<evidence type="ECO:0000256" key="1">
    <source>
        <dbReference type="ARBA" id="ARBA00004141"/>
    </source>
</evidence>
<feature type="transmembrane region" description="Helical" evidence="6">
    <location>
        <begin position="75"/>
        <end position="93"/>
    </location>
</feature>
<dbReference type="GeneID" id="78230914"/>
<dbReference type="InterPro" id="IPR002781">
    <property type="entry name" value="TM_pro_TauE-like"/>
</dbReference>
<protein>
    <recommendedName>
        <fullName evidence="6">Probable membrane transporter protein</fullName>
    </recommendedName>
</protein>
<keyword evidence="5 6" id="KW-0472">Membrane</keyword>
<dbReference type="InterPro" id="IPR051598">
    <property type="entry name" value="TSUP/Inactive_protease-like"/>
</dbReference>
<feature type="transmembrane region" description="Helical" evidence="6">
    <location>
        <begin position="206"/>
        <end position="224"/>
    </location>
</feature>
<dbReference type="AlphaFoldDB" id="E7G941"/>
<sequence>MFAYFIYIIAGMGAGIGTGLAGLSAAAVISPMLITFLGFDPYEAVGISLASDVLASAISAYTYGKNKNLDIKNGLVMLASVLVFTLIGSYIASLVPGGTMGSFSVFMTLLLGIKFIVRPVMTTKEAQAEKTQKEKNIQSLICGCFIGFICGFIGAGGGMMLLLILTSVLQYELKTAVGTSVFIMSFTAFTGACSHFAIGGMPNIEALIVCVVATLVGARIAALFANKAEPKRLNQATGVVLTVLGLAMVITNYM</sequence>
<evidence type="ECO:0000256" key="5">
    <source>
        <dbReference type="ARBA" id="ARBA00023136"/>
    </source>
</evidence>
<comment type="similarity">
    <text evidence="2 6">Belongs to the 4-toluene sulfonate uptake permease (TSUP) (TC 2.A.102) family.</text>
</comment>
<comment type="caution">
    <text evidence="7">The sequence shown here is derived from an EMBL/GenBank/DDBJ whole genome shotgun (WGS) entry which is preliminary data.</text>
</comment>
<organism evidence="7 8">
    <name type="scientific">Coprobacillus cateniformis</name>
    <dbReference type="NCBI Taxonomy" id="100884"/>
    <lineage>
        <taxon>Bacteria</taxon>
        <taxon>Bacillati</taxon>
        <taxon>Bacillota</taxon>
        <taxon>Erysipelotrichia</taxon>
        <taxon>Erysipelotrichales</taxon>
        <taxon>Coprobacillaceae</taxon>
        <taxon>Coprobacillus</taxon>
    </lineage>
</organism>
<dbReference type="PANTHER" id="PTHR43701">
    <property type="entry name" value="MEMBRANE TRANSPORTER PROTEIN MJ0441-RELATED"/>
    <property type="match status" value="1"/>
</dbReference>
<evidence type="ECO:0000313" key="7">
    <source>
        <dbReference type="EMBL" id="EFW05482.1"/>
    </source>
</evidence>
<dbReference type="RefSeq" id="WP_008788395.1">
    <property type="nucleotide sequence ID" value="NZ_AKCB01000002.1"/>
</dbReference>
<name>E7G941_9FIRM</name>
<feature type="transmembrane region" description="Helical" evidence="6">
    <location>
        <begin position="177"/>
        <end position="199"/>
    </location>
</feature>
<dbReference type="STRING" id="100884.GCA_000269565_03121"/>
<evidence type="ECO:0000313" key="8">
    <source>
        <dbReference type="Proteomes" id="UP000003157"/>
    </source>
</evidence>
<feature type="transmembrane region" description="Helical" evidence="6">
    <location>
        <begin position="137"/>
        <end position="165"/>
    </location>
</feature>
<feature type="transmembrane region" description="Helical" evidence="6">
    <location>
        <begin position="44"/>
        <end position="63"/>
    </location>
</feature>
<dbReference type="PANTHER" id="PTHR43701:SF2">
    <property type="entry name" value="MEMBRANE TRANSPORTER PROTEIN YJNA-RELATED"/>
    <property type="match status" value="1"/>
</dbReference>
<dbReference type="EMBL" id="ADKX01000023">
    <property type="protein sequence ID" value="EFW05482.1"/>
    <property type="molecule type" value="Genomic_DNA"/>
</dbReference>
<keyword evidence="3 6" id="KW-0812">Transmembrane</keyword>
<feature type="transmembrane region" description="Helical" evidence="6">
    <location>
        <begin position="99"/>
        <end position="117"/>
    </location>
</feature>
<comment type="subcellular location">
    <subcellularLocation>
        <location evidence="6">Cell membrane</location>
        <topology evidence="6">Multi-pass membrane protein</topology>
    </subcellularLocation>
    <subcellularLocation>
        <location evidence="1">Membrane</location>
        <topology evidence="1">Multi-pass membrane protein</topology>
    </subcellularLocation>
</comment>
<gene>
    <name evidence="7" type="ORF">HMPREF9488_01279</name>
</gene>
<reference evidence="7 8" key="1">
    <citation type="submission" date="2010-12" db="EMBL/GenBank/DDBJ databases">
        <title>The Genome Sequence of Coprobacillus sp. strain 29_1.</title>
        <authorList>
            <consortium name="The Broad Institute Genome Sequencing Platform"/>
            <person name="Earl A."/>
            <person name="Ward D."/>
            <person name="Feldgarden M."/>
            <person name="Gevers D."/>
            <person name="Daigneault M."/>
            <person name="Sibley C.D."/>
            <person name="White A."/>
            <person name="Strauss J."/>
            <person name="Allen-Vercoe E."/>
            <person name="Young S.K."/>
            <person name="Zeng Q."/>
            <person name="Gargeya S."/>
            <person name="Fitzgerald M."/>
            <person name="Haas B."/>
            <person name="Abouelleil A."/>
            <person name="Alvarado L."/>
            <person name="Arachchi H.M."/>
            <person name="Berlin A."/>
            <person name="Brown A."/>
            <person name="Chapman S.B."/>
            <person name="Chen Z."/>
            <person name="Dunbar C."/>
            <person name="Freedman E."/>
            <person name="Gearin G."/>
            <person name="Gellesch M."/>
            <person name="Goldberg J."/>
            <person name="Griggs A."/>
            <person name="Gujja S."/>
            <person name="Heilman E."/>
            <person name="Heiman D."/>
            <person name="Howarth C."/>
            <person name="Larson L."/>
            <person name="Lui A."/>
            <person name="MacDonald P.J.P."/>
            <person name="Mehta T."/>
            <person name="Montmayeur A."/>
            <person name="Murphy C."/>
            <person name="Neiman D."/>
            <person name="Pearson M."/>
            <person name="Priest M."/>
            <person name="Roberts A."/>
            <person name="Saif S."/>
            <person name="Shea T."/>
            <person name="Shenoy N."/>
            <person name="Sisk P."/>
            <person name="Stolte C."/>
            <person name="Sykes S."/>
            <person name="White J."/>
            <person name="Yandava C."/>
            <person name="Nusbaum C."/>
            <person name="Birren B."/>
        </authorList>
    </citation>
    <scope>NUCLEOTIDE SEQUENCE [LARGE SCALE GENOMIC DNA]</scope>
    <source>
        <strain evidence="7 8">29_1</strain>
    </source>
</reference>
<proteinExistence type="inferred from homology"/>
<feature type="transmembrane region" description="Helical" evidence="6">
    <location>
        <begin position="5"/>
        <end position="38"/>
    </location>
</feature>
<keyword evidence="4 6" id="KW-1133">Transmembrane helix</keyword>
<keyword evidence="8" id="KW-1185">Reference proteome</keyword>
<dbReference type="eggNOG" id="COG0730">
    <property type="taxonomic scope" value="Bacteria"/>
</dbReference>
<evidence type="ECO:0000256" key="2">
    <source>
        <dbReference type="ARBA" id="ARBA00009142"/>
    </source>
</evidence>